<dbReference type="InParanoid" id="B3S9D3"/>
<organism evidence="2 3">
    <name type="scientific">Trichoplax adhaerens</name>
    <name type="common">Trichoplax reptans</name>
    <dbReference type="NCBI Taxonomy" id="10228"/>
    <lineage>
        <taxon>Eukaryota</taxon>
        <taxon>Metazoa</taxon>
        <taxon>Placozoa</taxon>
        <taxon>Uniplacotomia</taxon>
        <taxon>Trichoplacea</taxon>
        <taxon>Trichoplacidae</taxon>
        <taxon>Trichoplax</taxon>
    </lineage>
</organism>
<dbReference type="InterPro" id="IPR002110">
    <property type="entry name" value="Ankyrin_rpt"/>
</dbReference>
<dbReference type="PhylomeDB" id="B3S9D3"/>
<feature type="repeat" description="ANK" evidence="1">
    <location>
        <begin position="197"/>
        <end position="218"/>
    </location>
</feature>
<protein>
    <submittedName>
        <fullName evidence="2">Uncharacterized protein</fullName>
    </submittedName>
</protein>
<dbReference type="Pfam" id="PF00023">
    <property type="entry name" value="Ank"/>
    <property type="match status" value="4"/>
</dbReference>
<evidence type="ECO:0000313" key="2">
    <source>
        <dbReference type="EMBL" id="EDV20627.1"/>
    </source>
</evidence>
<feature type="repeat" description="ANK" evidence="1">
    <location>
        <begin position="29"/>
        <end position="50"/>
    </location>
</feature>
<dbReference type="RefSeq" id="XP_002116827.1">
    <property type="nucleotide sequence ID" value="XM_002116791.1"/>
</dbReference>
<keyword evidence="3" id="KW-1185">Reference proteome</keyword>
<dbReference type="PANTHER" id="PTHR24118">
    <property type="entry name" value="POTE ANKYRIN DOMAIN"/>
    <property type="match status" value="1"/>
</dbReference>
<dbReference type="AlphaFoldDB" id="B3S9D3"/>
<evidence type="ECO:0000256" key="1">
    <source>
        <dbReference type="PROSITE-ProRule" id="PRU00023"/>
    </source>
</evidence>
<dbReference type="InterPro" id="IPR036770">
    <property type="entry name" value="Ankyrin_rpt-contain_sf"/>
</dbReference>
<keyword evidence="1" id="KW-0040">ANK repeat</keyword>
<dbReference type="CTD" id="6758040"/>
<dbReference type="Proteomes" id="UP000009022">
    <property type="component" value="Unassembled WGS sequence"/>
</dbReference>
<reference evidence="2 3" key="1">
    <citation type="journal article" date="2008" name="Nature">
        <title>The Trichoplax genome and the nature of placozoans.</title>
        <authorList>
            <person name="Srivastava M."/>
            <person name="Begovic E."/>
            <person name="Chapman J."/>
            <person name="Putnam N.H."/>
            <person name="Hellsten U."/>
            <person name="Kawashima T."/>
            <person name="Kuo A."/>
            <person name="Mitros T."/>
            <person name="Salamov A."/>
            <person name="Carpenter M.L."/>
            <person name="Signorovitch A.Y."/>
            <person name="Moreno M.A."/>
            <person name="Kamm K."/>
            <person name="Grimwood J."/>
            <person name="Schmutz J."/>
            <person name="Shapiro H."/>
            <person name="Grigoriev I.V."/>
            <person name="Buss L.W."/>
            <person name="Schierwater B."/>
            <person name="Dellaporta S.L."/>
            <person name="Rokhsar D.S."/>
        </authorList>
    </citation>
    <scope>NUCLEOTIDE SEQUENCE [LARGE SCALE GENOMIC DNA]</scope>
    <source>
        <strain evidence="2 3">Grell-BS-1999</strain>
    </source>
</reference>
<accession>B3S9D3</accession>
<feature type="repeat" description="ANK" evidence="1">
    <location>
        <begin position="113"/>
        <end position="134"/>
    </location>
</feature>
<dbReference type="PROSITE" id="PS50297">
    <property type="entry name" value="ANK_REP_REGION"/>
    <property type="match status" value="4"/>
</dbReference>
<dbReference type="PROSITE" id="PS50088">
    <property type="entry name" value="ANK_REPEAT"/>
    <property type="match status" value="4"/>
</dbReference>
<dbReference type="HOGENOM" id="CLU_724290_0_0_1"/>
<dbReference type="OrthoDB" id="7464126at2759"/>
<proteinExistence type="predicted"/>
<dbReference type="PANTHER" id="PTHR24118:SF99">
    <property type="entry name" value="POTE ANKYRIN DOMAIN FAMILY MEMBER 3C-RELATED"/>
    <property type="match status" value="1"/>
</dbReference>
<evidence type="ECO:0000313" key="3">
    <source>
        <dbReference type="Proteomes" id="UP000009022"/>
    </source>
</evidence>
<name>B3S9D3_TRIAD</name>
<dbReference type="KEGG" id="tad:TRIADDRAFT_60865"/>
<dbReference type="Gene3D" id="1.25.40.20">
    <property type="entry name" value="Ankyrin repeat-containing domain"/>
    <property type="match status" value="4"/>
</dbReference>
<dbReference type="GeneID" id="6758040"/>
<dbReference type="SMART" id="SM00248">
    <property type="entry name" value="ANK"/>
    <property type="match status" value="4"/>
</dbReference>
<gene>
    <name evidence="2" type="ORF">TRIADDRAFT_60865</name>
</gene>
<sequence length="382" mass="43524">MQGLRIDQRKLAESQQQAVSNLLQIRDNDGKTALHYAAESSNTKILEELITAIRPQKCMELEDTIAQEEEIQKIRGTRNGEKECMQGLRIDQRKLAESQQQAVINFLLVQDNDGKTALHYAAESSNTKILEELITAIRPQKCIELEDTIVQEEEIQKIKGTRNGEKECMQGLRIDQRKLAESQQQAVSNLLQIRDNDGKTALHYAAESSNTKILEELITAIRPQKCIELEDTIAQEEEIQKIRRTRNGEKECMQGLRIDQRKLAGSQQQAVSNLLQIQDNDGKTALHYAAESSNIKILEELITAIGPQKCIELEATIAQEEEIQKLYQKSIDKFLKITDSYGENWLSYVLLNGKGDHKSVHILNVLALMFDSTYFRCYRIIL</sequence>
<dbReference type="SUPFAM" id="SSF48403">
    <property type="entry name" value="Ankyrin repeat"/>
    <property type="match status" value="1"/>
</dbReference>
<feature type="repeat" description="ANK" evidence="1">
    <location>
        <begin position="281"/>
        <end position="302"/>
    </location>
</feature>
<dbReference type="EMBL" id="DS985258">
    <property type="protein sequence ID" value="EDV20627.1"/>
    <property type="molecule type" value="Genomic_DNA"/>
</dbReference>